<dbReference type="SUPFAM" id="SSF51182">
    <property type="entry name" value="RmlC-like cupins"/>
    <property type="match status" value="1"/>
</dbReference>
<dbReference type="Gene3D" id="2.60.120.10">
    <property type="entry name" value="Jelly Rolls"/>
    <property type="match status" value="1"/>
</dbReference>
<accession>A0AAU9NSL2</accession>
<comment type="caution">
    <text evidence="2">The sequence shown here is derived from an EMBL/GenBank/DDBJ whole genome shotgun (WGS) entry which is preliminary data.</text>
</comment>
<name>A0AAU9NSL2_9ASTR</name>
<feature type="domain" description="Phosphomannose isomerase type I catalytic" evidence="1">
    <location>
        <begin position="12"/>
        <end position="78"/>
    </location>
</feature>
<keyword evidence="3" id="KW-1185">Reference proteome</keyword>
<dbReference type="AlphaFoldDB" id="A0AAU9NSL2"/>
<dbReference type="InterPro" id="IPR011051">
    <property type="entry name" value="RmlC_Cupin_sf"/>
</dbReference>
<evidence type="ECO:0000313" key="3">
    <source>
        <dbReference type="Proteomes" id="UP001157418"/>
    </source>
</evidence>
<dbReference type="GO" id="GO:0009298">
    <property type="term" value="P:GDP-mannose biosynthetic process"/>
    <property type="evidence" value="ECO:0007669"/>
    <property type="project" value="InterPro"/>
</dbReference>
<dbReference type="InterPro" id="IPR016305">
    <property type="entry name" value="Mannose-6-P_Isomerase"/>
</dbReference>
<gene>
    <name evidence="2" type="ORF">LVIROSA_LOCUS26979</name>
</gene>
<reference evidence="2 3" key="1">
    <citation type="submission" date="2022-01" db="EMBL/GenBank/DDBJ databases">
        <authorList>
            <person name="Xiong W."/>
            <person name="Schranz E."/>
        </authorList>
    </citation>
    <scope>NUCLEOTIDE SEQUENCE [LARGE SCALE GENOMIC DNA]</scope>
</reference>
<sequence>MEVNGDKHEKNLVKLKCSVQNYDWGRIGYDSRVVRPFERNCGGQIKENKHYVEFWIGTHVSRSSFFEETDNRGAAQAASRLLASAPAMNHEGKGEGWSERIKEAATSQVQGRCEGGCCLLDCRKTPPPVEIY</sequence>
<evidence type="ECO:0000259" key="1">
    <source>
        <dbReference type="Pfam" id="PF20511"/>
    </source>
</evidence>
<organism evidence="2 3">
    <name type="scientific">Lactuca virosa</name>
    <dbReference type="NCBI Taxonomy" id="75947"/>
    <lineage>
        <taxon>Eukaryota</taxon>
        <taxon>Viridiplantae</taxon>
        <taxon>Streptophyta</taxon>
        <taxon>Embryophyta</taxon>
        <taxon>Tracheophyta</taxon>
        <taxon>Spermatophyta</taxon>
        <taxon>Magnoliopsida</taxon>
        <taxon>eudicotyledons</taxon>
        <taxon>Gunneridae</taxon>
        <taxon>Pentapetalae</taxon>
        <taxon>asterids</taxon>
        <taxon>campanulids</taxon>
        <taxon>Asterales</taxon>
        <taxon>Asteraceae</taxon>
        <taxon>Cichorioideae</taxon>
        <taxon>Cichorieae</taxon>
        <taxon>Lactucinae</taxon>
        <taxon>Lactuca</taxon>
    </lineage>
</organism>
<proteinExistence type="predicted"/>
<dbReference type="Pfam" id="PF20511">
    <property type="entry name" value="PMI_typeI_cat"/>
    <property type="match status" value="1"/>
</dbReference>
<evidence type="ECO:0000313" key="2">
    <source>
        <dbReference type="EMBL" id="CAH1440873.1"/>
    </source>
</evidence>
<dbReference type="PRINTS" id="PR00714">
    <property type="entry name" value="MAN6PISMRASE"/>
</dbReference>
<protein>
    <recommendedName>
        <fullName evidence="1">Phosphomannose isomerase type I catalytic domain-containing protein</fullName>
    </recommendedName>
</protein>
<dbReference type="GO" id="GO:0008270">
    <property type="term" value="F:zinc ion binding"/>
    <property type="evidence" value="ECO:0007669"/>
    <property type="project" value="InterPro"/>
</dbReference>
<dbReference type="GO" id="GO:0005829">
    <property type="term" value="C:cytosol"/>
    <property type="evidence" value="ECO:0007669"/>
    <property type="project" value="TreeGrafter"/>
</dbReference>
<dbReference type="InterPro" id="IPR046457">
    <property type="entry name" value="PMI_typeI_cat"/>
</dbReference>
<dbReference type="PANTHER" id="PTHR10309:SF11">
    <property type="entry name" value="MANNOSE-6-PHOSPHATE ISOMERASE"/>
    <property type="match status" value="1"/>
</dbReference>
<dbReference type="GO" id="GO:0004476">
    <property type="term" value="F:mannose-6-phosphate isomerase activity"/>
    <property type="evidence" value="ECO:0007669"/>
    <property type="project" value="InterPro"/>
</dbReference>
<dbReference type="Proteomes" id="UP001157418">
    <property type="component" value="Unassembled WGS sequence"/>
</dbReference>
<dbReference type="InterPro" id="IPR014710">
    <property type="entry name" value="RmlC-like_jellyroll"/>
</dbReference>
<dbReference type="PANTHER" id="PTHR10309">
    <property type="entry name" value="MANNOSE-6-PHOSPHATE ISOMERASE"/>
    <property type="match status" value="1"/>
</dbReference>
<dbReference type="EMBL" id="CAKMRJ010005412">
    <property type="protein sequence ID" value="CAH1440873.1"/>
    <property type="molecule type" value="Genomic_DNA"/>
</dbReference>